<dbReference type="Proteomes" id="UP001155840">
    <property type="component" value="Unassembled WGS sequence"/>
</dbReference>
<gene>
    <name evidence="1" type="ORF">G8E10_18570</name>
</gene>
<dbReference type="SUPFAM" id="SSF49899">
    <property type="entry name" value="Concanavalin A-like lectins/glucanases"/>
    <property type="match status" value="1"/>
</dbReference>
<sequence>MLLSAQSGGRISDLACWRQLGSLETTVIQEVRPSKSARCHRRRPLQSLKSGLWLNEPTKSHASDTELSVTTDANTDFWRETHYGFVRDNGHFYAFQTEGDFTAQVRVQANFTHLYDQAGLMVRLDERRWVKTGIEFSDGYGLLGSVLTNEASDWATGRYGGDPSDFWIRVTVQSGVLRIQASHDRQTWPLVRLCPFPKADHYLIGPMCCTPERSGLEVKFSEWQLRPALGKDLHDLT</sequence>
<dbReference type="InterPro" id="IPR015987">
    <property type="entry name" value="UCP022704"/>
</dbReference>
<name>A0AA43ZGZ1_9HYPH</name>
<comment type="caution">
    <text evidence="1">The sequence shown here is derived from an EMBL/GenBank/DDBJ whole genome shotgun (WGS) entry which is preliminary data.</text>
</comment>
<dbReference type="Pfam" id="PF07081">
    <property type="entry name" value="DUF1349"/>
    <property type="match status" value="1"/>
</dbReference>
<dbReference type="InterPro" id="IPR013320">
    <property type="entry name" value="ConA-like_dom_sf"/>
</dbReference>
<dbReference type="PANTHER" id="PTHR35332">
    <property type="entry name" value="REGULATION OF ENOLASE PROTEIN 1"/>
    <property type="match status" value="1"/>
</dbReference>
<organism evidence="1 2">
    <name type="scientific">Ferranicluibacter rubi</name>
    <dbReference type="NCBI Taxonomy" id="2715133"/>
    <lineage>
        <taxon>Bacteria</taxon>
        <taxon>Pseudomonadati</taxon>
        <taxon>Pseudomonadota</taxon>
        <taxon>Alphaproteobacteria</taxon>
        <taxon>Hyphomicrobiales</taxon>
        <taxon>Rhizobiaceae</taxon>
        <taxon>Ferranicluibacter</taxon>
    </lineage>
</organism>
<dbReference type="PIRSF" id="PIRSF022704">
    <property type="entry name" value="UCP022704"/>
    <property type="match status" value="1"/>
</dbReference>
<dbReference type="InterPro" id="IPR009784">
    <property type="entry name" value="DUF1349"/>
</dbReference>
<proteinExistence type="predicted"/>
<reference evidence="1" key="1">
    <citation type="submission" date="2020-03" db="EMBL/GenBank/DDBJ databases">
        <title>Ferranicluibacter endophyticum gen. nov., sp. nov., a new genus isolated from Rubus ulmifolius Schott. stem.</title>
        <authorList>
            <person name="Roca-Couso R."/>
            <person name="Flores-Felix J.D."/>
            <person name="Igual J.M."/>
            <person name="Rivas R."/>
        </authorList>
    </citation>
    <scope>NUCLEOTIDE SEQUENCE</scope>
    <source>
        <strain evidence="1">CRRU44</strain>
    </source>
</reference>
<keyword evidence="2" id="KW-1185">Reference proteome</keyword>
<dbReference type="PANTHER" id="PTHR35332:SF2">
    <property type="entry name" value="REGULATION OF ENOLASE PROTEIN 1"/>
    <property type="match status" value="1"/>
</dbReference>
<evidence type="ECO:0000313" key="1">
    <source>
        <dbReference type="EMBL" id="NHT77712.1"/>
    </source>
</evidence>
<dbReference type="EMBL" id="JAANCM010000010">
    <property type="protein sequence ID" value="NHT77712.1"/>
    <property type="molecule type" value="Genomic_DNA"/>
</dbReference>
<evidence type="ECO:0000313" key="2">
    <source>
        <dbReference type="Proteomes" id="UP001155840"/>
    </source>
</evidence>
<dbReference type="Gene3D" id="2.60.120.200">
    <property type="match status" value="1"/>
</dbReference>
<protein>
    <submittedName>
        <fullName evidence="1">DUF1349 domain-containing protein</fullName>
    </submittedName>
</protein>
<accession>A0AA43ZGZ1</accession>
<dbReference type="AlphaFoldDB" id="A0AA43ZGZ1"/>